<reference evidence="2" key="1">
    <citation type="submission" date="2022-11" db="UniProtKB">
        <authorList>
            <consortium name="WormBaseParasite"/>
        </authorList>
    </citation>
    <scope>IDENTIFICATION</scope>
</reference>
<dbReference type="Proteomes" id="UP000887565">
    <property type="component" value="Unplaced"/>
</dbReference>
<protein>
    <submittedName>
        <fullName evidence="2">Uncharacterized protein</fullName>
    </submittedName>
</protein>
<proteinExistence type="predicted"/>
<evidence type="ECO:0000313" key="1">
    <source>
        <dbReference type="Proteomes" id="UP000887565"/>
    </source>
</evidence>
<keyword evidence="1" id="KW-1185">Reference proteome</keyword>
<sequence length="61" mass="7289">MPRWGRKRRIMDSCQARKRDVLAFIGALASQKLSDYLKSIYRKTTRDIRILFASFERHCNL</sequence>
<name>A0A915IVT1_ROMCU</name>
<evidence type="ECO:0000313" key="2">
    <source>
        <dbReference type="WBParaSite" id="nRc.2.0.1.t18310-RA"/>
    </source>
</evidence>
<organism evidence="1 2">
    <name type="scientific">Romanomermis culicivorax</name>
    <name type="common">Nematode worm</name>
    <dbReference type="NCBI Taxonomy" id="13658"/>
    <lineage>
        <taxon>Eukaryota</taxon>
        <taxon>Metazoa</taxon>
        <taxon>Ecdysozoa</taxon>
        <taxon>Nematoda</taxon>
        <taxon>Enoplea</taxon>
        <taxon>Dorylaimia</taxon>
        <taxon>Mermithida</taxon>
        <taxon>Mermithoidea</taxon>
        <taxon>Mermithidae</taxon>
        <taxon>Romanomermis</taxon>
    </lineage>
</organism>
<dbReference type="AlphaFoldDB" id="A0A915IVT1"/>
<dbReference type="WBParaSite" id="nRc.2.0.1.t18310-RA">
    <property type="protein sequence ID" value="nRc.2.0.1.t18310-RA"/>
    <property type="gene ID" value="nRc.2.0.1.g18310"/>
</dbReference>
<accession>A0A915IVT1</accession>